<keyword evidence="2" id="KW-0444">Lipid biosynthesis</keyword>
<comment type="caution">
    <text evidence="13">The sequence shown here is derived from an EMBL/GenBank/DDBJ whole genome shotgun (WGS) entry which is preliminary data.</text>
</comment>
<evidence type="ECO:0000256" key="7">
    <source>
        <dbReference type="ARBA" id="ARBA00022989"/>
    </source>
</evidence>
<dbReference type="AlphaFoldDB" id="A0A2R6PPE0"/>
<evidence type="ECO:0000256" key="9">
    <source>
        <dbReference type="ARBA" id="ARBA00023136"/>
    </source>
</evidence>
<evidence type="ECO:0000256" key="3">
    <source>
        <dbReference type="ARBA" id="ARBA00022603"/>
    </source>
</evidence>
<keyword evidence="3" id="KW-0808">Transferase</keyword>
<reference evidence="13 14" key="1">
    <citation type="submission" date="2018-02" db="EMBL/GenBank/DDBJ databases">
        <title>Genome sequence of the basidiomycete white-rot fungus Phlebia centrifuga.</title>
        <authorList>
            <person name="Granchi Z."/>
            <person name="Peng M."/>
            <person name="de Vries R.P."/>
            <person name="Hilden K."/>
            <person name="Makela M.R."/>
            <person name="Grigoriev I."/>
            <person name="Riley R."/>
        </authorList>
    </citation>
    <scope>NUCLEOTIDE SEQUENCE [LARGE SCALE GENOMIC DNA]</scope>
    <source>
        <strain evidence="13 14">FBCC195</strain>
    </source>
</reference>
<dbReference type="Proteomes" id="UP000186601">
    <property type="component" value="Unassembled WGS sequence"/>
</dbReference>
<dbReference type="GO" id="GO:0008168">
    <property type="term" value="F:methyltransferase activity"/>
    <property type="evidence" value="ECO:0007669"/>
    <property type="project" value="UniProtKB-KW"/>
</dbReference>
<accession>A0A2R6PPE0</accession>
<evidence type="ECO:0000256" key="5">
    <source>
        <dbReference type="ARBA" id="ARBA00022692"/>
    </source>
</evidence>
<evidence type="ECO:0000256" key="12">
    <source>
        <dbReference type="SAM" id="Phobius"/>
    </source>
</evidence>
<keyword evidence="11" id="KW-1208">Phospholipid metabolism</keyword>
<keyword evidence="8" id="KW-0443">Lipid metabolism</keyword>
<name>A0A2R6PPE0_9APHY</name>
<dbReference type="OrthoDB" id="422086at2759"/>
<evidence type="ECO:0000256" key="10">
    <source>
        <dbReference type="ARBA" id="ARBA00023209"/>
    </source>
</evidence>
<dbReference type="Pfam" id="PF04191">
    <property type="entry name" value="PEMT"/>
    <property type="match status" value="1"/>
</dbReference>
<dbReference type="GO" id="GO:0032259">
    <property type="term" value="P:methylation"/>
    <property type="evidence" value="ECO:0007669"/>
    <property type="project" value="UniProtKB-KW"/>
</dbReference>
<proteinExistence type="predicted"/>
<protein>
    <recommendedName>
        <fullName evidence="15">Protein-S-isoprenylcysteine O-methyltransferase</fullName>
    </recommendedName>
</protein>
<keyword evidence="6" id="KW-0256">Endoplasmic reticulum</keyword>
<evidence type="ECO:0000256" key="4">
    <source>
        <dbReference type="ARBA" id="ARBA00022691"/>
    </source>
</evidence>
<dbReference type="Gene3D" id="1.20.120.1630">
    <property type="match status" value="1"/>
</dbReference>
<keyword evidence="10" id="KW-0594">Phospholipid biosynthesis</keyword>
<keyword evidence="9 12" id="KW-0472">Membrane</keyword>
<gene>
    <name evidence="13" type="ORF">PHLCEN_2v4392</name>
</gene>
<evidence type="ECO:0000256" key="8">
    <source>
        <dbReference type="ARBA" id="ARBA00023098"/>
    </source>
</evidence>
<evidence type="ECO:0000313" key="14">
    <source>
        <dbReference type="Proteomes" id="UP000186601"/>
    </source>
</evidence>
<evidence type="ECO:0008006" key="15">
    <source>
        <dbReference type="Google" id="ProtNLM"/>
    </source>
</evidence>
<dbReference type="GO" id="GO:0006656">
    <property type="term" value="P:phosphatidylcholine biosynthetic process"/>
    <property type="evidence" value="ECO:0007669"/>
    <property type="project" value="UniProtKB-UniPathway"/>
</dbReference>
<evidence type="ECO:0000256" key="11">
    <source>
        <dbReference type="ARBA" id="ARBA00023264"/>
    </source>
</evidence>
<dbReference type="InterPro" id="IPR007318">
    <property type="entry name" value="Phopholipid_MeTrfase"/>
</dbReference>
<keyword evidence="14" id="KW-1185">Reference proteome</keyword>
<evidence type="ECO:0000313" key="13">
    <source>
        <dbReference type="EMBL" id="PSR94660.1"/>
    </source>
</evidence>
<dbReference type="UniPathway" id="UPA00753"/>
<organism evidence="13 14">
    <name type="scientific">Hermanssonia centrifuga</name>
    <dbReference type="NCBI Taxonomy" id="98765"/>
    <lineage>
        <taxon>Eukaryota</taxon>
        <taxon>Fungi</taxon>
        <taxon>Dikarya</taxon>
        <taxon>Basidiomycota</taxon>
        <taxon>Agaricomycotina</taxon>
        <taxon>Agaricomycetes</taxon>
        <taxon>Polyporales</taxon>
        <taxon>Meruliaceae</taxon>
        <taxon>Hermanssonia</taxon>
    </lineage>
</organism>
<evidence type="ECO:0000256" key="1">
    <source>
        <dbReference type="ARBA" id="ARBA00004127"/>
    </source>
</evidence>
<sequence length="332" mass="36098">MQRACAVLAAATANHLALSFPLPDLTVWEAATAKQLNVYKLTSGGTWAKAGIITCKSLVWLSTAYELAFIAIDSDPYSKLSQLLVAWLPEGFTDVQLDSFNPTLTTSAYIGLAILAAGALTQLSARFALKSFASFPLIPCTAASSRVLYVPPSQIPTPLTHDPSKPSPAPVPNKDKGRILFTLRPSHELVNRGPYHYARHPMYTSVSLAFLGSGLLHLSSGSFTRSLVKSSRLSLPVFSRGWAELLPQTCAGFLPVSVVDALPDSWMYARWDVGSLTWAGVFTVALGFVALGSFFGLVRMANREEKALEERFGKQWTLYRWAVGSRFIPGLL</sequence>
<keyword evidence="7 12" id="KW-1133">Transmembrane helix</keyword>
<dbReference type="GO" id="GO:0012505">
    <property type="term" value="C:endomembrane system"/>
    <property type="evidence" value="ECO:0007669"/>
    <property type="project" value="UniProtKB-SubCell"/>
</dbReference>
<keyword evidence="5 12" id="KW-0812">Transmembrane</keyword>
<keyword evidence="4" id="KW-0949">S-adenosyl-L-methionine</keyword>
<keyword evidence="3" id="KW-0489">Methyltransferase</keyword>
<dbReference type="EMBL" id="MLYV02000446">
    <property type="protein sequence ID" value="PSR94660.1"/>
    <property type="molecule type" value="Genomic_DNA"/>
</dbReference>
<evidence type="ECO:0000256" key="6">
    <source>
        <dbReference type="ARBA" id="ARBA00022824"/>
    </source>
</evidence>
<feature type="transmembrane region" description="Helical" evidence="12">
    <location>
        <begin position="276"/>
        <end position="298"/>
    </location>
</feature>
<evidence type="ECO:0000256" key="2">
    <source>
        <dbReference type="ARBA" id="ARBA00022516"/>
    </source>
</evidence>
<comment type="subcellular location">
    <subcellularLocation>
        <location evidence="1">Endomembrane system</location>
        <topology evidence="1">Multi-pass membrane protein</topology>
    </subcellularLocation>
</comment>